<feature type="compositionally biased region" description="Acidic residues" evidence="2">
    <location>
        <begin position="121"/>
        <end position="133"/>
    </location>
</feature>
<evidence type="ECO:0000313" key="5">
    <source>
        <dbReference type="Proteomes" id="UP001318860"/>
    </source>
</evidence>
<proteinExistence type="inferred from homology"/>
<dbReference type="PANTHER" id="PTHR31304">
    <property type="entry name" value="LOB DOMAIN-CONTAINING PROTEIN 38"/>
    <property type="match status" value="1"/>
</dbReference>
<dbReference type="Proteomes" id="UP001318860">
    <property type="component" value="Unassembled WGS sequence"/>
</dbReference>
<dbReference type="Pfam" id="PF03195">
    <property type="entry name" value="LOB"/>
    <property type="match status" value="1"/>
</dbReference>
<dbReference type="EMBL" id="JABTTQ020000004">
    <property type="protein sequence ID" value="KAK6159229.1"/>
    <property type="molecule type" value="Genomic_DNA"/>
</dbReference>
<dbReference type="PROSITE" id="PS50891">
    <property type="entry name" value="LOB"/>
    <property type="match status" value="1"/>
</dbReference>
<keyword evidence="5" id="KW-1185">Reference proteome</keyword>
<feature type="region of interest" description="Disordered" evidence="2">
    <location>
        <begin position="112"/>
        <end position="137"/>
    </location>
</feature>
<protein>
    <recommendedName>
        <fullName evidence="3">LOB domain-containing protein</fullName>
    </recommendedName>
</protein>
<accession>A0ABR0XJ49</accession>
<evidence type="ECO:0000256" key="2">
    <source>
        <dbReference type="SAM" id="MobiDB-lite"/>
    </source>
</evidence>
<dbReference type="InterPro" id="IPR004883">
    <property type="entry name" value="LOB"/>
</dbReference>
<name>A0ABR0XJ49_REHGL</name>
<evidence type="ECO:0000313" key="4">
    <source>
        <dbReference type="EMBL" id="KAK6159229.1"/>
    </source>
</evidence>
<feature type="region of interest" description="Disordered" evidence="2">
    <location>
        <begin position="173"/>
        <end position="214"/>
    </location>
</feature>
<evidence type="ECO:0000256" key="1">
    <source>
        <dbReference type="ARBA" id="ARBA00005474"/>
    </source>
</evidence>
<feature type="compositionally biased region" description="Basic and acidic residues" evidence="2">
    <location>
        <begin position="176"/>
        <end position="185"/>
    </location>
</feature>
<evidence type="ECO:0000259" key="3">
    <source>
        <dbReference type="PROSITE" id="PS50891"/>
    </source>
</evidence>
<reference evidence="4 5" key="1">
    <citation type="journal article" date="2021" name="Comput. Struct. Biotechnol. J.">
        <title>De novo genome assembly of the potent medicinal plant Rehmannia glutinosa using nanopore technology.</title>
        <authorList>
            <person name="Ma L."/>
            <person name="Dong C."/>
            <person name="Song C."/>
            <person name="Wang X."/>
            <person name="Zheng X."/>
            <person name="Niu Y."/>
            <person name="Chen S."/>
            <person name="Feng W."/>
        </authorList>
    </citation>
    <scope>NUCLEOTIDE SEQUENCE [LARGE SCALE GENOMIC DNA]</scope>
    <source>
        <strain evidence="4">DH-2019</strain>
    </source>
</reference>
<sequence length="221" mass="24083">MSCNGCRILRKGCNENCILRQSLQGIESPQSQSNATVFVAKFFGRAGLISFLSSVPESQRPALFQSLLFEACGRTVNPVSGAVGLLSTGNWHVCQSAVETVLRGGVPRSLPELSGLNQSPEFDEGSEANNDDLDGSRDLNTRLLKKKGFDSDETRGLDLGLTSGFPARLTARRRVNRSEKLRPDSPSDESETTTLESGSVCDRDSQQNNNGHESKLLRLFF</sequence>
<comment type="similarity">
    <text evidence="1">Belongs to the LOB domain-containing protein family.</text>
</comment>
<feature type="domain" description="LOB" evidence="3">
    <location>
        <begin position="1"/>
        <end position="107"/>
    </location>
</feature>
<gene>
    <name evidence="4" type="ORF">DH2020_006543</name>
</gene>
<organism evidence="4 5">
    <name type="scientific">Rehmannia glutinosa</name>
    <name type="common">Chinese foxglove</name>
    <dbReference type="NCBI Taxonomy" id="99300"/>
    <lineage>
        <taxon>Eukaryota</taxon>
        <taxon>Viridiplantae</taxon>
        <taxon>Streptophyta</taxon>
        <taxon>Embryophyta</taxon>
        <taxon>Tracheophyta</taxon>
        <taxon>Spermatophyta</taxon>
        <taxon>Magnoliopsida</taxon>
        <taxon>eudicotyledons</taxon>
        <taxon>Gunneridae</taxon>
        <taxon>Pentapetalae</taxon>
        <taxon>asterids</taxon>
        <taxon>lamiids</taxon>
        <taxon>Lamiales</taxon>
        <taxon>Orobanchaceae</taxon>
        <taxon>Rehmannieae</taxon>
        <taxon>Rehmannia</taxon>
    </lineage>
</organism>
<comment type="caution">
    <text evidence="4">The sequence shown here is derived from an EMBL/GenBank/DDBJ whole genome shotgun (WGS) entry which is preliminary data.</text>
</comment>
<dbReference type="PANTHER" id="PTHR31304:SF62">
    <property type="entry name" value="LOB DOMAIN-CONTAINING PROTEIN"/>
    <property type="match status" value="1"/>
</dbReference>